<proteinExistence type="predicted"/>
<reference evidence="1" key="1">
    <citation type="submission" date="2019-08" db="EMBL/GenBank/DDBJ databases">
        <title>The improved chromosome-level genome for the pearl oyster Pinctada fucata martensii using PacBio sequencing and Hi-C.</title>
        <authorList>
            <person name="Zheng Z."/>
        </authorList>
    </citation>
    <scope>NUCLEOTIDE SEQUENCE</scope>
    <source>
        <strain evidence="1">ZZ-2019</strain>
        <tissue evidence="1">Adductor muscle</tissue>
    </source>
</reference>
<protein>
    <submittedName>
        <fullName evidence="1">Uncharacterized protein</fullName>
    </submittedName>
</protein>
<keyword evidence="2" id="KW-1185">Reference proteome</keyword>
<evidence type="ECO:0000313" key="2">
    <source>
        <dbReference type="Proteomes" id="UP001186944"/>
    </source>
</evidence>
<gene>
    <name evidence="1" type="ORF">FSP39_008765</name>
</gene>
<organism evidence="1 2">
    <name type="scientific">Pinctada imbricata</name>
    <name type="common">Atlantic pearl-oyster</name>
    <name type="synonym">Pinctada martensii</name>
    <dbReference type="NCBI Taxonomy" id="66713"/>
    <lineage>
        <taxon>Eukaryota</taxon>
        <taxon>Metazoa</taxon>
        <taxon>Spiralia</taxon>
        <taxon>Lophotrochozoa</taxon>
        <taxon>Mollusca</taxon>
        <taxon>Bivalvia</taxon>
        <taxon>Autobranchia</taxon>
        <taxon>Pteriomorphia</taxon>
        <taxon>Pterioida</taxon>
        <taxon>Pterioidea</taxon>
        <taxon>Pteriidae</taxon>
        <taxon>Pinctada</taxon>
    </lineage>
</organism>
<dbReference type="Proteomes" id="UP001186944">
    <property type="component" value="Unassembled WGS sequence"/>
</dbReference>
<sequence length="457" mass="50371">MTQDDIHLVATKQAKVSLDSLVLKNVNDMKTTKIKVSIMERCQREPLRAKLMKVVGTTNSLRWKTEDLKPFRVRSDLGTTLVIRFAKRKSWNCCVDSDKCLCKEKENFSRKFIEQPRYAQGGHFVLERPLTGSLTGVVCEMGGTLSIPEPRDAILLLHQGRFEEANMPSHIEEMWGPIHLPSHYAENKCQIASHRLVNHTQNVQFTTRVIHSLNLMTSVIHVFFHDKLAAVAQVIGLDQLPLTSQVKSVYKTITLYPGIGERAILVKGKSGDAFLLIGKWSGFRKGVPGVPGTAAKRGKKGVPGDPGHLEVNVYSLPATATDIENCQTIYVGASTTGFIFDSMNVDLMTGSITIKNLNKIPELIALAFSVTLLHVLCVPRPSKWRPGETLKPQNTARGDKAMKVVPSEDMSLVMACGLMVDTPSNQYLKHTYGNYVCAGCGSGGETFETGYVGTTIV</sequence>
<dbReference type="EMBL" id="VSWD01000011">
    <property type="protein sequence ID" value="KAK3087652.1"/>
    <property type="molecule type" value="Genomic_DNA"/>
</dbReference>
<accession>A0AA88XLP2</accession>
<comment type="caution">
    <text evidence="1">The sequence shown here is derived from an EMBL/GenBank/DDBJ whole genome shotgun (WGS) entry which is preliminary data.</text>
</comment>
<dbReference type="AlphaFoldDB" id="A0AA88XLP2"/>
<evidence type="ECO:0000313" key="1">
    <source>
        <dbReference type="EMBL" id="KAK3087652.1"/>
    </source>
</evidence>
<name>A0AA88XLP2_PINIB</name>